<evidence type="ECO:0000313" key="1">
    <source>
        <dbReference type="EMBL" id="KAJ8895509.1"/>
    </source>
</evidence>
<keyword evidence="2" id="KW-1185">Reference proteome</keyword>
<evidence type="ECO:0008006" key="3">
    <source>
        <dbReference type="Google" id="ProtNLM"/>
    </source>
</evidence>
<proteinExistence type="predicted"/>
<sequence length="224" mass="25205">MWDDEDVLVSTAAYIVFACKQRRTRRHWASPSLKSRNTYSGTDLMADLVFDNFDELIQWWLKHFFRMPSSDFEQLLSIIGPKIKKGNTSYRQAIPIKELLGVTLRFMASGDSYRSLETAFKISHSTISKCIPEVCGILVEALKGYVQVGYVVCVKLIMSVSCCDEALPDVPGVDTSAPVGVYQGVLHQTGSQAHQVPLSQSHIVVREYFHCYSSLQRPVELAIH</sequence>
<organism evidence="1 2">
    <name type="scientific">Dryococelus australis</name>
    <dbReference type="NCBI Taxonomy" id="614101"/>
    <lineage>
        <taxon>Eukaryota</taxon>
        <taxon>Metazoa</taxon>
        <taxon>Ecdysozoa</taxon>
        <taxon>Arthropoda</taxon>
        <taxon>Hexapoda</taxon>
        <taxon>Insecta</taxon>
        <taxon>Pterygota</taxon>
        <taxon>Neoptera</taxon>
        <taxon>Polyneoptera</taxon>
        <taxon>Phasmatodea</taxon>
        <taxon>Verophasmatodea</taxon>
        <taxon>Anareolatae</taxon>
        <taxon>Phasmatidae</taxon>
        <taxon>Eurycanthinae</taxon>
        <taxon>Dryococelus</taxon>
    </lineage>
</organism>
<reference evidence="1 2" key="1">
    <citation type="submission" date="2023-02" db="EMBL/GenBank/DDBJ databases">
        <title>LHISI_Scaffold_Assembly.</title>
        <authorList>
            <person name="Stuart O.P."/>
            <person name="Cleave R."/>
            <person name="Magrath M.J.L."/>
            <person name="Mikheyev A.S."/>
        </authorList>
    </citation>
    <scope>NUCLEOTIDE SEQUENCE [LARGE SCALE GENOMIC DNA]</scope>
    <source>
        <strain evidence="1">Daus_M_001</strain>
        <tissue evidence="1">Leg muscle</tissue>
    </source>
</reference>
<accession>A0ABQ9IH03</accession>
<dbReference type="Proteomes" id="UP001159363">
    <property type="component" value="Chromosome 1"/>
</dbReference>
<dbReference type="EMBL" id="JARBHB010000001">
    <property type="protein sequence ID" value="KAJ8895509.1"/>
    <property type="molecule type" value="Genomic_DNA"/>
</dbReference>
<protein>
    <recommendedName>
        <fullName evidence="3">Transposase Helix-turn-helix domain-containing protein</fullName>
    </recommendedName>
</protein>
<comment type="caution">
    <text evidence="1">The sequence shown here is derived from an EMBL/GenBank/DDBJ whole genome shotgun (WGS) entry which is preliminary data.</text>
</comment>
<evidence type="ECO:0000313" key="2">
    <source>
        <dbReference type="Proteomes" id="UP001159363"/>
    </source>
</evidence>
<gene>
    <name evidence="1" type="ORF">PR048_000843</name>
</gene>
<name>A0ABQ9IH03_9NEOP</name>